<accession>A0A645II84</accession>
<organism evidence="1">
    <name type="scientific">bioreactor metagenome</name>
    <dbReference type="NCBI Taxonomy" id="1076179"/>
    <lineage>
        <taxon>unclassified sequences</taxon>
        <taxon>metagenomes</taxon>
        <taxon>ecological metagenomes</taxon>
    </lineage>
</organism>
<evidence type="ECO:0000313" key="1">
    <source>
        <dbReference type="EMBL" id="MPN47053.1"/>
    </source>
</evidence>
<protein>
    <submittedName>
        <fullName evidence="1">Uncharacterized protein</fullName>
    </submittedName>
</protein>
<sequence length="148" mass="15571">MAEPAAERVDLEAAVGELIEDRERTGQDGDAGEALELTGNLQRGRADVDQHGVAALDEGCGGLADLNLGEVVLAGAVAEHGAREGLLLGQRGAAIDALHQLLRLELVQVAADRGNGDVKARRELGNAHGFLHRHQLEDRVLAFPAQHG</sequence>
<reference evidence="1" key="1">
    <citation type="submission" date="2019-08" db="EMBL/GenBank/DDBJ databases">
        <authorList>
            <person name="Kucharzyk K."/>
            <person name="Murdoch R.W."/>
            <person name="Higgins S."/>
            <person name="Loffler F."/>
        </authorList>
    </citation>
    <scope>NUCLEOTIDE SEQUENCE</scope>
</reference>
<dbReference type="EMBL" id="VSSQ01108238">
    <property type="protein sequence ID" value="MPN47053.1"/>
    <property type="molecule type" value="Genomic_DNA"/>
</dbReference>
<comment type="caution">
    <text evidence="1">The sequence shown here is derived from an EMBL/GenBank/DDBJ whole genome shotgun (WGS) entry which is preliminary data.</text>
</comment>
<proteinExistence type="predicted"/>
<name>A0A645II84_9ZZZZ</name>
<dbReference type="AlphaFoldDB" id="A0A645II84"/>
<gene>
    <name evidence="1" type="ORF">SDC9_194653</name>
</gene>